<accession>A0A8S3AKN4</accession>
<dbReference type="AlphaFoldDB" id="A0A8S3AKN4"/>
<proteinExistence type="predicted"/>
<evidence type="ECO:0000313" key="1">
    <source>
        <dbReference type="EMBL" id="CAF4727039.1"/>
    </source>
</evidence>
<gene>
    <name evidence="1" type="ORF">BYL167_LOCUS45114</name>
</gene>
<reference evidence="1" key="1">
    <citation type="submission" date="2021-02" db="EMBL/GenBank/DDBJ databases">
        <authorList>
            <person name="Nowell W R."/>
        </authorList>
    </citation>
    <scope>NUCLEOTIDE SEQUENCE</scope>
</reference>
<sequence length="56" mass="6070">KALSDLINDGDSRSADANGLLIALKEPLFIVTLFVIHKILGPIKILSNQLQGICLR</sequence>
<dbReference type="EMBL" id="CAJOBH010124223">
    <property type="protein sequence ID" value="CAF4727039.1"/>
    <property type="molecule type" value="Genomic_DNA"/>
</dbReference>
<organism evidence="1 2">
    <name type="scientific">Rotaria magnacalcarata</name>
    <dbReference type="NCBI Taxonomy" id="392030"/>
    <lineage>
        <taxon>Eukaryota</taxon>
        <taxon>Metazoa</taxon>
        <taxon>Spiralia</taxon>
        <taxon>Gnathifera</taxon>
        <taxon>Rotifera</taxon>
        <taxon>Eurotatoria</taxon>
        <taxon>Bdelloidea</taxon>
        <taxon>Philodinida</taxon>
        <taxon>Philodinidae</taxon>
        <taxon>Rotaria</taxon>
    </lineage>
</organism>
<evidence type="ECO:0000313" key="2">
    <source>
        <dbReference type="Proteomes" id="UP000681967"/>
    </source>
</evidence>
<comment type="caution">
    <text evidence="1">The sequence shown here is derived from an EMBL/GenBank/DDBJ whole genome shotgun (WGS) entry which is preliminary data.</text>
</comment>
<name>A0A8S3AKN4_9BILA</name>
<protein>
    <submittedName>
        <fullName evidence="1">Uncharacterized protein</fullName>
    </submittedName>
</protein>
<dbReference type="Proteomes" id="UP000681967">
    <property type="component" value="Unassembled WGS sequence"/>
</dbReference>
<feature type="non-terminal residue" evidence="1">
    <location>
        <position position="1"/>
    </location>
</feature>